<feature type="region of interest" description="Disordered" evidence="1">
    <location>
        <begin position="154"/>
        <end position="210"/>
    </location>
</feature>
<keyword evidence="2" id="KW-0472">Membrane</keyword>
<proteinExistence type="predicted"/>
<feature type="compositionally biased region" description="Basic and acidic residues" evidence="1">
    <location>
        <begin position="239"/>
        <end position="251"/>
    </location>
</feature>
<accession>A0A2W2F0R6</accession>
<protein>
    <submittedName>
        <fullName evidence="3">Uncharacterized protein</fullName>
    </submittedName>
</protein>
<reference evidence="3 4" key="1">
    <citation type="submission" date="2018-01" db="EMBL/GenBank/DDBJ databases">
        <title>Draft genome sequence of Sphaerisporangium sp. 7K107.</title>
        <authorList>
            <person name="Sahin N."/>
            <person name="Saygin H."/>
            <person name="Ay H."/>
        </authorList>
    </citation>
    <scope>NUCLEOTIDE SEQUENCE [LARGE SCALE GENOMIC DNA]</scope>
    <source>
        <strain evidence="3 4">7K107</strain>
    </source>
</reference>
<dbReference type="EMBL" id="POUA01000792">
    <property type="protein sequence ID" value="PZG15167.1"/>
    <property type="molecule type" value="Genomic_DNA"/>
</dbReference>
<sequence>LVLGVGAGFTAAWRLSMPYLDYLRGSLVPLLLICAAVLVVAVLGTALAPRLAALRLPSRLPDVVAALVVAATLILAARPWFQTVRRFPDNEYDRRTRDFIEAIQRGTGLPPDGTRLYYEHSLTWVTWYVGLPVVLLATLAAVILARRLTTPVCSGAGRGSQGAGRSAGTAEAPVPTINAGIAGPHEPDQAPGVGAHGAAEADDAIPGTSGADRAEAITSTAVPVNGADDPIIEAGAGDQKSRAEAGVHGADRAVGGGGV</sequence>
<dbReference type="Proteomes" id="UP000248544">
    <property type="component" value="Unassembled WGS sequence"/>
</dbReference>
<comment type="caution">
    <text evidence="3">The sequence shown here is derived from an EMBL/GenBank/DDBJ whole genome shotgun (WGS) entry which is preliminary data.</text>
</comment>
<keyword evidence="2" id="KW-0812">Transmembrane</keyword>
<feature type="transmembrane region" description="Helical" evidence="2">
    <location>
        <begin position="125"/>
        <end position="145"/>
    </location>
</feature>
<feature type="transmembrane region" description="Helical" evidence="2">
    <location>
        <begin position="60"/>
        <end position="81"/>
    </location>
</feature>
<dbReference type="AlphaFoldDB" id="A0A2W2F0R6"/>
<organism evidence="3 4">
    <name type="scientific">Spongiactinospora gelatinilytica</name>
    <dbReference type="NCBI Taxonomy" id="2666298"/>
    <lineage>
        <taxon>Bacteria</taxon>
        <taxon>Bacillati</taxon>
        <taxon>Actinomycetota</taxon>
        <taxon>Actinomycetes</taxon>
        <taxon>Streptosporangiales</taxon>
        <taxon>Streptosporangiaceae</taxon>
        <taxon>Spongiactinospora</taxon>
    </lineage>
</organism>
<evidence type="ECO:0000313" key="4">
    <source>
        <dbReference type="Proteomes" id="UP000248544"/>
    </source>
</evidence>
<feature type="region of interest" description="Disordered" evidence="1">
    <location>
        <begin position="236"/>
        <end position="259"/>
    </location>
</feature>
<keyword evidence="2" id="KW-1133">Transmembrane helix</keyword>
<evidence type="ECO:0000256" key="1">
    <source>
        <dbReference type="SAM" id="MobiDB-lite"/>
    </source>
</evidence>
<feature type="non-terminal residue" evidence="3">
    <location>
        <position position="259"/>
    </location>
</feature>
<keyword evidence="4" id="KW-1185">Reference proteome</keyword>
<feature type="transmembrane region" description="Helical" evidence="2">
    <location>
        <begin position="27"/>
        <end position="48"/>
    </location>
</feature>
<feature type="non-terminal residue" evidence="3">
    <location>
        <position position="1"/>
    </location>
</feature>
<evidence type="ECO:0000256" key="2">
    <source>
        <dbReference type="SAM" id="Phobius"/>
    </source>
</evidence>
<name>A0A2W2F0R6_9ACTN</name>
<gene>
    <name evidence="3" type="ORF">C1I98_39380</name>
</gene>
<evidence type="ECO:0000313" key="3">
    <source>
        <dbReference type="EMBL" id="PZG15167.1"/>
    </source>
</evidence>